<dbReference type="OrthoDB" id="5517693at2"/>
<comment type="caution">
    <text evidence="1">The sequence shown here is derived from an EMBL/GenBank/DDBJ whole genome shotgun (WGS) entry which is preliminary data.</text>
</comment>
<proteinExistence type="predicted"/>
<dbReference type="AlphaFoldDB" id="A0A4R7FLS0"/>
<name>A0A4R7FLS0_9MICO</name>
<accession>A0A4R7FLS0</accession>
<evidence type="ECO:0000313" key="1">
    <source>
        <dbReference type="EMBL" id="TDS77326.1"/>
    </source>
</evidence>
<organism evidence="1 2">
    <name type="scientific">Amnibacterium kyonggiense</name>
    <dbReference type="NCBI Taxonomy" id="595671"/>
    <lineage>
        <taxon>Bacteria</taxon>
        <taxon>Bacillati</taxon>
        <taxon>Actinomycetota</taxon>
        <taxon>Actinomycetes</taxon>
        <taxon>Micrococcales</taxon>
        <taxon>Microbacteriaceae</taxon>
        <taxon>Amnibacterium</taxon>
    </lineage>
</organism>
<sequence length="308" mass="33925">MPPVVGADSLLVLRHRNRTASDPRALQRRAASGELTRLRSGAYVARAVWATLRAEDRRRLEAAAMTEQHASYRASHRTAGALWRIPSLHRHDGVVDARVTAAAGSRTEHGVRKHAVRDIDQHLAVVDGITCTTIERTALDLAATESFAEAVVALDHVLKHVTESRLHEVLEEWNPVRGRRRIEAVLAFADARSGSAGESWSRVQIDEAGLVAPMLQEPFLDPDGLIGLVDFWWPGANRIGEFDGLKKYKEAQLLAGRSPGDVVAEEKVREDRLRATATEPAVSRWIWRTLLTGGALARQLVAAGVPRR</sequence>
<dbReference type="RefSeq" id="WP_133766410.1">
    <property type="nucleotide sequence ID" value="NZ_BAAARP010000002.1"/>
</dbReference>
<reference evidence="1 2" key="1">
    <citation type="submission" date="2019-03" db="EMBL/GenBank/DDBJ databases">
        <title>Genomic Encyclopedia of Archaeal and Bacterial Type Strains, Phase II (KMG-II): from individual species to whole genera.</title>
        <authorList>
            <person name="Goeker M."/>
        </authorList>
    </citation>
    <scope>NUCLEOTIDE SEQUENCE [LARGE SCALE GENOMIC DNA]</scope>
    <source>
        <strain evidence="1 2">DSM 24782</strain>
    </source>
</reference>
<dbReference type="EMBL" id="SOAM01000002">
    <property type="protein sequence ID" value="TDS77326.1"/>
    <property type="molecule type" value="Genomic_DNA"/>
</dbReference>
<evidence type="ECO:0000313" key="2">
    <source>
        <dbReference type="Proteomes" id="UP000295344"/>
    </source>
</evidence>
<gene>
    <name evidence="1" type="ORF">CLV52_2270</name>
</gene>
<protein>
    <submittedName>
        <fullName evidence="1">Uncharacterized protein</fullName>
    </submittedName>
</protein>
<dbReference type="Proteomes" id="UP000295344">
    <property type="component" value="Unassembled WGS sequence"/>
</dbReference>
<keyword evidence="2" id="KW-1185">Reference proteome</keyword>